<dbReference type="RefSeq" id="WP_007563737.1">
    <property type="nucleotide sequence ID" value="NZ_DS990134.1"/>
</dbReference>
<dbReference type="HOGENOM" id="CLU_166891_1_1_10"/>
<evidence type="ECO:0000313" key="3">
    <source>
        <dbReference type="Proteomes" id="UP000003452"/>
    </source>
</evidence>
<name>B5D2Z7_PHOPM</name>
<reference evidence="2 3" key="2">
    <citation type="submission" date="2008-08" db="EMBL/GenBank/DDBJ databases">
        <authorList>
            <person name="Fulton L."/>
            <person name="Clifton S."/>
            <person name="Fulton B."/>
            <person name="Xu J."/>
            <person name="Minx P."/>
            <person name="Pepin K.H."/>
            <person name="Johnson M."/>
            <person name="Thiruvilangam P."/>
            <person name="Bhonagiri V."/>
            <person name="Nash W.E."/>
            <person name="Mardis E.R."/>
            <person name="Wilson R.K."/>
        </authorList>
    </citation>
    <scope>NUCLEOTIDE SEQUENCE [LARGE SCALE GENOMIC DNA]</scope>
    <source>
        <strain evidence="3">DSM 17135 / JCM 12973 / M2</strain>
    </source>
</reference>
<protein>
    <recommendedName>
        <fullName evidence="1">Transposase DDE domain-containing protein</fullName>
    </recommendedName>
</protein>
<reference evidence="2 3" key="1">
    <citation type="submission" date="2008-08" db="EMBL/GenBank/DDBJ databases">
        <title>Draft genome sequence of Bacteroides plebeius (DSM 17135).</title>
        <authorList>
            <person name="Sudarsanam P."/>
            <person name="Ley R."/>
            <person name="Guruge J."/>
            <person name="Turnbaugh P.J."/>
            <person name="Mahowald M."/>
            <person name="Liep D."/>
            <person name="Gordon J."/>
        </authorList>
    </citation>
    <scope>NUCLEOTIDE SEQUENCE [LARGE SCALE GENOMIC DNA]</scope>
    <source>
        <strain evidence="3">DSM 17135 / JCM 12973 / M2</strain>
    </source>
</reference>
<comment type="caution">
    <text evidence="2">The sequence shown here is derived from an EMBL/GenBank/DDBJ whole genome shotgun (WGS) entry which is preliminary data.</text>
</comment>
<sequence>MNYRLRKIKERVRKELLFAEGLKFRGQRSQDLETVLGNFKNSKHFKRFYLCGLKKVEFEFGLLVIARDLSKAVFRRKLAVKNICSDEISKWKLINFFLGGKSK</sequence>
<dbReference type="Pfam" id="PF13751">
    <property type="entry name" value="DDE_Tnp_1_6"/>
    <property type="match status" value="1"/>
</dbReference>
<feature type="domain" description="Transposase DDE" evidence="1">
    <location>
        <begin position="4"/>
        <end position="71"/>
    </location>
</feature>
<dbReference type="EMBL" id="ABQC02000024">
    <property type="protein sequence ID" value="EDY93947.1"/>
    <property type="molecule type" value="Genomic_DNA"/>
</dbReference>
<evidence type="ECO:0000313" key="2">
    <source>
        <dbReference type="EMBL" id="EDY93947.1"/>
    </source>
</evidence>
<dbReference type="InterPro" id="IPR025668">
    <property type="entry name" value="Tnp_DDE_dom"/>
</dbReference>
<dbReference type="AlphaFoldDB" id="B5D2Z7"/>
<dbReference type="eggNOG" id="COG3666">
    <property type="taxonomic scope" value="Bacteria"/>
</dbReference>
<gene>
    <name evidence="2" type="ORF">BACPLE_03387</name>
</gene>
<organism evidence="2 3">
    <name type="scientific">Phocaeicola plebeius (strain DSM 17135 / JCM 12973 / CCUG 54634 / M2)</name>
    <name type="common">Bacteroides plebeius</name>
    <dbReference type="NCBI Taxonomy" id="484018"/>
    <lineage>
        <taxon>Bacteria</taxon>
        <taxon>Pseudomonadati</taxon>
        <taxon>Bacteroidota</taxon>
        <taxon>Bacteroidia</taxon>
        <taxon>Bacteroidales</taxon>
        <taxon>Bacteroidaceae</taxon>
        <taxon>Phocaeicola</taxon>
    </lineage>
</organism>
<dbReference type="GeneID" id="93530604"/>
<evidence type="ECO:0000259" key="1">
    <source>
        <dbReference type="Pfam" id="PF13751"/>
    </source>
</evidence>
<accession>B5D2Z7</accession>
<proteinExistence type="predicted"/>
<dbReference type="Proteomes" id="UP000003452">
    <property type="component" value="Unassembled WGS sequence"/>
</dbReference>